<dbReference type="AlphaFoldDB" id="E3MRZ6"/>
<dbReference type="PANTHER" id="PTHR21503:SF36">
    <property type="entry name" value="F-BOX ASSOCIATED DOMAIN-CONTAINING PROTEIN"/>
    <property type="match status" value="1"/>
</dbReference>
<dbReference type="Proteomes" id="UP000008281">
    <property type="component" value="Unassembled WGS sequence"/>
</dbReference>
<proteinExistence type="predicted"/>
<name>E3MRZ6_CAERE</name>
<reference evidence="1" key="1">
    <citation type="submission" date="2007-07" db="EMBL/GenBank/DDBJ databases">
        <title>PCAP assembly of the Caenorhabditis remanei genome.</title>
        <authorList>
            <consortium name="The Caenorhabditis remanei Sequencing Consortium"/>
            <person name="Wilson R.K."/>
        </authorList>
    </citation>
    <scope>NUCLEOTIDE SEQUENCE [LARGE SCALE GENOMIC DNA]</scope>
    <source>
        <strain evidence="1">PB4641</strain>
    </source>
</reference>
<dbReference type="EMBL" id="DS268471">
    <property type="protein sequence ID" value="EFP08141.1"/>
    <property type="molecule type" value="Genomic_DNA"/>
</dbReference>
<gene>
    <name evidence="1" type="ORF">CRE_17338</name>
</gene>
<evidence type="ECO:0008006" key="3">
    <source>
        <dbReference type="Google" id="ProtNLM"/>
    </source>
</evidence>
<dbReference type="PANTHER" id="PTHR21503">
    <property type="entry name" value="F-BOX-CONTAINING HYPOTHETICAL PROTEIN C.ELEGANS"/>
    <property type="match status" value="1"/>
</dbReference>
<dbReference type="HOGENOM" id="CLU_044131_0_0_1"/>
<evidence type="ECO:0000313" key="2">
    <source>
        <dbReference type="Proteomes" id="UP000008281"/>
    </source>
</evidence>
<dbReference type="OMA" id="TIGCMEN"/>
<sequence length="350" mass="41788">MMQLLTRCCVPLNTRTRRIQDEIVEGDNLIKIIQLAKHSQKTKKFVKERHWDFIAIEAKYGLNGRDSVFVKFKGKHFEFVLVETMERKSNGMIKGGLNQRDRYICDYLVYNPSGGTRQLILYLMNLFSIPHLEAIKFMDPQRDIRDFCNFNGIYKASRVFIGKENMTKAELDYIKDTFTYIDLMCFHTEPPKAYELWPMNYRLVSLANKVKLSWRHLKEMGCQNLDLRRANLSGMQLHNYIRYWLATDEPSNLESIFIRKFARYQHRHVLKGLPVFPWNPNSRSRFYKFFLDFSWDCSKGFDIIRRDGLLATIGCMENHCVFLVWKERFHEIPENFECYDAWTVKSFSMY</sequence>
<evidence type="ECO:0000313" key="1">
    <source>
        <dbReference type="EMBL" id="EFP08141.1"/>
    </source>
</evidence>
<dbReference type="InParanoid" id="E3MRZ6"/>
<accession>E3MRZ6</accession>
<protein>
    <recommendedName>
        <fullName evidence="3">F-box associated domain-containing protein</fullName>
    </recommendedName>
</protein>
<organism evidence="2">
    <name type="scientific">Caenorhabditis remanei</name>
    <name type="common">Caenorhabditis vulgaris</name>
    <dbReference type="NCBI Taxonomy" id="31234"/>
    <lineage>
        <taxon>Eukaryota</taxon>
        <taxon>Metazoa</taxon>
        <taxon>Ecdysozoa</taxon>
        <taxon>Nematoda</taxon>
        <taxon>Chromadorea</taxon>
        <taxon>Rhabditida</taxon>
        <taxon>Rhabditina</taxon>
        <taxon>Rhabditomorpha</taxon>
        <taxon>Rhabditoidea</taxon>
        <taxon>Rhabditidae</taxon>
        <taxon>Peloderinae</taxon>
        <taxon>Caenorhabditis</taxon>
    </lineage>
</organism>
<dbReference type="eggNOG" id="ENOG502TK1C">
    <property type="taxonomic scope" value="Eukaryota"/>
</dbReference>
<dbReference type="OrthoDB" id="5878947at2759"/>
<keyword evidence="2" id="KW-1185">Reference proteome</keyword>